<evidence type="ECO:0000313" key="8">
    <source>
        <dbReference type="Proteomes" id="UP000070544"/>
    </source>
</evidence>
<evidence type="ECO:0000256" key="3">
    <source>
        <dbReference type="ARBA" id="ARBA00022729"/>
    </source>
</evidence>
<dbReference type="PROSITE" id="PS51677">
    <property type="entry name" value="NODB"/>
    <property type="match status" value="1"/>
</dbReference>
<reference evidence="7 8" key="1">
    <citation type="journal article" date="2015" name="Genome Biol. Evol.">
        <title>Phylogenomic analyses indicate that early fungi evolved digesting cell walls of algal ancestors of land plants.</title>
        <authorList>
            <person name="Chang Y."/>
            <person name="Wang S."/>
            <person name="Sekimoto S."/>
            <person name="Aerts A.L."/>
            <person name="Choi C."/>
            <person name="Clum A."/>
            <person name="LaButti K.M."/>
            <person name="Lindquist E.A."/>
            <person name="Yee Ngan C."/>
            <person name="Ohm R.A."/>
            <person name="Salamov A.A."/>
            <person name="Grigoriev I.V."/>
            <person name="Spatafora J.W."/>
            <person name="Berbee M.L."/>
        </authorList>
    </citation>
    <scope>NUCLEOTIDE SEQUENCE [LARGE SCALE GENOMIC DNA]</scope>
    <source>
        <strain evidence="7 8">JEL478</strain>
    </source>
</reference>
<dbReference type="GO" id="GO:0016810">
    <property type="term" value="F:hydrolase activity, acting on carbon-nitrogen (but not peptide) bonds"/>
    <property type="evidence" value="ECO:0007669"/>
    <property type="project" value="InterPro"/>
</dbReference>
<dbReference type="PANTHER" id="PTHR46471:SF2">
    <property type="entry name" value="CHITIN DEACETYLASE-RELATED"/>
    <property type="match status" value="1"/>
</dbReference>
<dbReference type="Proteomes" id="UP000070544">
    <property type="component" value="Unassembled WGS sequence"/>
</dbReference>
<dbReference type="PANTHER" id="PTHR46471">
    <property type="entry name" value="CHITIN DEACETYLASE"/>
    <property type="match status" value="1"/>
</dbReference>
<evidence type="ECO:0000256" key="4">
    <source>
        <dbReference type="ARBA" id="ARBA00022801"/>
    </source>
</evidence>
<dbReference type="InterPro" id="IPR011330">
    <property type="entry name" value="Glyco_hydro/deAcase_b/a-brl"/>
</dbReference>
<dbReference type="SUPFAM" id="SSF88713">
    <property type="entry name" value="Glycoside hydrolase/deacetylase"/>
    <property type="match status" value="1"/>
</dbReference>
<evidence type="ECO:0000259" key="6">
    <source>
        <dbReference type="PROSITE" id="PS51677"/>
    </source>
</evidence>
<dbReference type="OrthoDB" id="5547340at2759"/>
<gene>
    <name evidence="7" type="ORF">M427DRAFT_95593</name>
</gene>
<organism evidence="7 8">
    <name type="scientific">Gonapodya prolifera (strain JEL478)</name>
    <name type="common">Monoblepharis prolifera</name>
    <dbReference type="NCBI Taxonomy" id="1344416"/>
    <lineage>
        <taxon>Eukaryota</taxon>
        <taxon>Fungi</taxon>
        <taxon>Fungi incertae sedis</taxon>
        <taxon>Chytridiomycota</taxon>
        <taxon>Chytridiomycota incertae sedis</taxon>
        <taxon>Monoblepharidomycetes</taxon>
        <taxon>Monoblepharidales</taxon>
        <taxon>Gonapodyaceae</taxon>
        <taxon>Gonapodya</taxon>
    </lineage>
</organism>
<dbReference type="Gene3D" id="3.20.20.370">
    <property type="entry name" value="Glycoside hydrolase/deacetylase"/>
    <property type="match status" value="1"/>
</dbReference>
<dbReference type="GO" id="GO:0005975">
    <property type="term" value="P:carbohydrate metabolic process"/>
    <property type="evidence" value="ECO:0007669"/>
    <property type="project" value="InterPro"/>
</dbReference>
<accession>A0A139AR61</accession>
<sequence>SCVEPGMVALTFDDGPFRYTPALLDLLDQLGVRATFFVNGNNQGNINDPVYSSMVQRAHSSGHCIGSHTWSHPNLLTLPDDQVRSQLTQVDEALQRILGVRPNFVRPPYVSAINCI</sequence>
<evidence type="ECO:0000256" key="2">
    <source>
        <dbReference type="ARBA" id="ARBA00022723"/>
    </source>
</evidence>
<evidence type="ECO:0000256" key="5">
    <source>
        <dbReference type="ARBA" id="ARBA00023277"/>
    </source>
</evidence>
<name>A0A139AR61_GONPJ</name>
<keyword evidence="2" id="KW-0479">Metal-binding</keyword>
<protein>
    <submittedName>
        <fullName evidence="7">Carbohydrate esterase family 4 protein</fullName>
    </submittedName>
</protein>
<comment type="cofactor">
    <cofactor evidence="1">
        <name>Co(2+)</name>
        <dbReference type="ChEBI" id="CHEBI:48828"/>
    </cofactor>
</comment>
<evidence type="ECO:0000313" key="7">
    <source>
        <dbReference type="EMBL" id="KXS19013.1"/>
    </source>
</evidence>
<feature type="non-terminal residue" evidence="7">
    <location>
        <position position="1"/>
    </location>
</feature>
<dbReference type="GO" id="GO:0046872">
    <property type="term" value="F:metal ion binding"/>
    <property type="evidence" value="ECO:0007669"/>
    <property type="project" value="UniProtKB-KW"/>
</dbReference>
<feature type="domain" description="NodB homology" evidence="6">
    <location>
        <begin position="6"/>
        <end position="116"/>
    </location>
</feature>
<dbReference type="InterPro" id="IPR002509">
    <property type="entry name" value="NODB_dom"/>
</dbReference>
<dbReference type="Pfam" id="PF01522">
    <property type="entry name" value="Polysacc_deac_1"/>
    <property type="match status" value="1"/>
</dbReference>
<evidence type="ECO:0000256" key="1">
    <source>
        <dbReference type="ARBA" id="ARBA00001941"/>
    </source>
</evidence>
<keyword evidence="3" id="KW-0732">Signal</keyword>
<dbReference type="AlphaFoldDB" id="A0A139AR61"/>
<dbReference type="EMBL" id="KQ965740">
    <property type="protein sequence ID" value="KXS19013.1"/>
    <property type="molecule type" value="Genomic_DNA"/>
</dbReference>
<keyword evidence="5" id="KW-0119">Carbohydrate metabolism</keyword>
<proteinExistence type="predicted"/>
<dbReference type="OMA" id="YVSAINC"/>
<keyword evidence="8" id="KW-1185">Reference proteome</keyword>
<keyword evidence="4" id="KW-0378">Hydrolase</keyword>